<evidence type="ECO:0000313" key="6">
    <source>
        <dbReference type="EMBL" id="MFD1737684.1"/>
    </source>
</evidence>
<keyword evidence="2" id="KW-0597">Phosphoprotein</keyword>
<proteinExistence type="inferred from homology"/>
<dbReference type="CDD" id="cd07043">
    <property type="entry name" value="STAS_anti-anti-sigma_factors"/>
    <property type="match status" value="1"/>
</dbReference>
<dbReference type="InterPro" id="IPR036513">
    <property type="entry name" value="STAS_dom_sf"/>
</dbReference>
<dbReference type="NCBIfam" id="TIGR00377">
    <property type="entry name" value="ant_ant_sig"/>
    <property type="match status" value="1"/>
</dbReference>
<evidence type="ECO:0000256" key="2">
    <source>
        <dbReference type="ARBA" id="ARBA00022553"/>
    </source>
</evidence>
<dbReference type="InterPro" id="IPR003658">
    <property type="entry name" value="Anti-sigma_ant"/>
</dbReference>
<evidence type="ECO:0000313" key="7">
    <source>
        <dbReference type="Proteomes" id="UP001597214"/>
    </source>
</evidence>
<dbReference type="PANTHER" id="PTHR33495">
    <property type="entry name" value="ANTI-SIGMA FACTOR ANTAGONIST TM_1081-RELATED-RELATED"/>
    <property type="match status" value="1"/>
</dbReference>
<comment type="similarity">
    <text evidence="1 4">Belongs to the anti-sigma-factor antagonist family.</text>
</comment>
<dbReference type="InterPro" id="IPR002645">
    <property type="entry name" value="STAS_dom"/>
</dbReference>
<dbReference type="Gene3D" id="3.30.750.24">
    <property type="entry name" value="STAS domain"/>
    <property type="match status" value="1"/>
</dbReference>
<keyword evidence="7" id="KW-1185">Reference proteome</keyword>
<sequence length="105" mass="11399">MNLQIDIKKSESINTVVVKGEIDAYTAPQLKGQLDDILLEEEIQLIIDLHGVSYIDSTGLGVLVSALKITRQTGGSLKLTGVNDRINRLLKITGLHEIMDISGGE</sequence>
<reference evidence="7" key="1">
    <citation type="journal article" date="2019" name="Int. J. Syst. Evol. Microbiol.">
        <title>The Global Catalogue of Microorganisms (GCM) 10K type strain sequencing project: providing services to taxonomists for standard genome sequencing and annotation.</title>
        <authorList>
            <consortium name="The Broad Institute Genomics Platform"/>
            <consortium name="The Broad Institute Genome Sequencing Center for Infectious Disease"/>
            <person name="Wu L."/>
            <person name="Ma J."/>
        </authorList>
    </citation>
    <scope>NUCLEOTIDE SEQUENCE [LARGE SCALE GENOMIC DNA]</scope>
    <source>
        <strain evidence="7">CCUG 49339</strain>
    </source>
</reference>
<accession>A0ABW4LRA0</accession>
<dbReference type="Proteomes" id="UP001597214">
    <property type="component" value="Unassembled WGS sequence"/>
</dbReference>
<gene>
    <name evidence="6" type="ORF">ACFSCX_14145</name>
</gene>
<feature type="domain" description="STAS" evidence="5">
    <location>
        <begin position="3"/>
        <end position="105"/>
    </location>
</feature>
<name>A0ABW4LRA0_9BACI</name>
<dbReference type="RefSeq" id="WP_377928900.1">
    <property type="nucleotide sequence ID" value="NZ_JBHUEM010000021.1"/>
</dbReference>
<evidence type="ECO:0000256" key="3">
    <source>
        <dbReference type="ARBA" id="ARBA00024670"/>
    </source>
</evidence>
<evidence type="ECO:0000256" key="1">
    <source>
        <dbReference type="ARBA" id="ARBA00009013"/>
    </source>
</evidence>
<dbReference type="SUPFAM" id="SSF52091">
    <property type="entry name" value="SpoIIaa-like"/>
    <property type="match status" value="1"/>
</dbReference>
<organism evidence="6 7">
    <name type="scientific">Bacillus salitolerans</name>
    <dbReference type="NCBI Taxonomy" id="1437434"/>
    <lineage>
        <taxon>Bacteria</taxon>
        <taxon>Bacillati</taxon>
        <taxon>Bacillota</taxon>
        <taxon>Bacilli</taxon>
        <taxon>Bacillales</taxon>
        <taxon>Bacillaceae</taxon>
        <taxon>Bacillus</taxon>
    </lineage>
</organism>
<evidence type="ECO:0000259" key="5">
    <source>
        <dbReference type="PROSITE" id="PS50801"/>
    </source>
</evidence>
<dbReference type="Pfam" id="PF01740">
    <property type="entry name" value="STAS"/>
    <property type="match status" value="1"/>
</dbReference>
<dbReference type="PROSITE" id="PS50801">
    <property type="entry name" value="STAS"/>
    <property type="match status" value="1"/>
</dbReference>
<dbReference type="PANTHER" id="PTHR33495:SF9">
    <property type="entry name" value="ANTI-SIGMA-B FACTOR ANTAGONIST"/>
    <property type="match status" value="1"/>
</dbReference>
<comment type="function">
    <text evidence="3">Positive regulator of sigma-B activity. Non-phosphorylated RsbV binds to RsbW, preventing its association with sigma-B. When phosphorylated, releases RsbW, which is then free to complex with and inactivate sigma-B.</text>
</comment>
<dbReference type="EMBL" id="JBHUEM010000021">
    <property type="protein sequence ID" value="MFD1737684.1"/>
    <property type="molecule type" value="Genomic_DNA"/>
</dbReference>
<evidence type="ECO:0000256" key="4">
    <source>
        <dbReference type="RuleBase" id="RU003749"/>
    </source>
</evidence>
<protein>
    <recommendedName>
        <fullName evidence="4">Anti-sigma factor antagonist</fullName>
    </recommendedName>
</protein>
<comment type="caution">
    <text evidence="6">The sequence shown here is derived from an EMBL/GenBank/DDBJ whole genome shotgun (WGS) entry which is preliminary data.</text>
</comment>